<accession>A0A8H8DBC1</accession>
<evidence type="ECO:0000256" key="6">
    <source>
        <dbReference type="SAM" id="MobiDB-lite"/>
    </source>
</evidence>
<proteinExistence type="predicted"/>
<organism evidence="7 8">
    <name type="scientific">Candida metapsilosis</name>
    <dbReference type="NCBI Taxonomy" id="273372"/>
    <lineage>
        <taxon>Eukaryota</taxon>
        <taxon>Fungi</taxon>
        <taxon>Dikarya</taxon>
        <taxon>Ascomycota</taxon>
        <taxon>Saccharomycotina</taxon>
        <taxon>Pichiomycetes</taxon>
        <taxon>Debaryomycetaceae</taxon>
        <taxon>Candida/Lodderomyces clade</taxon>
        <taxon>Candida</taxon>
    </lineage>
</organism>
<feature type="region of interest" description="Disordered" evidence="6">
    <location>
        <begin position="68"/>
        <end position="110"/>
    </location>
</feature>
<dbReference type="EMBL" id="JAEOAQ010000002">
    <property type="protein sequence ID" value="KAG5419674.1"/>
    <property type="molecule type" value="Genomic_DNA"/>
</dbReference>
<keyword evidence="8" id="KW-1185">Reference proteome</keyword>
<dbReference type="RefSeq" id="XP_067548790.1">
    <property type="nucleotide sequence ID" value="XM_067690312.1"/>
</dbReference>
<dbReference type="GeneID" id="93650183"/>
<dbReference type="AlphaFoldDB" id="A0A8H8DBC1"/>
<evidence type="ECO:0000256" key="3">
    <source>
        <dbReference type="ARBA" id="ARBA00022525"/>
    </source>
</evidence>
<dbReference type="GO" id="GO:0009277">
    <property type="term" value="C:fungal-type cell wall"/>
    <property type="evidence" value="ECO:0007669"/>
    <property type="project" value="UniProtKB-ARBA"/>
</dbReference>
<keyword evidence="4" id="KW-0732">Signal</keyword>
<dbReference type="InterPro" id="IPR025928">
    <property type="entry name" value="Flocculin_t3_rpt"/>
</dbReference>
<evidence type="ECO:0000313" key="8">
    <source>
        <dbReference type="Proteomes" id="UP000669133"/>
    </source>
</evidence>
<evidence type="ECO:0000256" key="2">
    <source>
        <dbReference type="ARBA" id="ARBA00022512"/>
    </source>
</evidence>
<evidence type="ECO:0000256" key="5">
    <source>
        <dbReference type="ARBA" id="ARBA00023180"/>
    </source>
</evidence>
<evidence type="ECO:0000256" key="1">
    <source>
        <dbReference type="ARBA" id="ARBA00004191"/>
    </source>
</evidence>
<dbReference type="Proteomes" id="UP000669133">
    <property type="component" value="Unassembled WGS sequence"/>
</dbReference>
<comment type="caution">
    <text evidence="7">The sequence shown here is derived from an EMBL/GenBank/DDBJ whole genome shotgun (WGS) entry which is preliminary data.</text>
</comment>
<feature type="compositionally biased region" description="Low complexity" evidence="6">
    <location>
        <begin position="71"/>
        <end position="110"/>
    </location>
</feature>
<evidence type="ECO:0000256" key="4">
    <source>
        <dbReference type="ARBA" id="ARBA00022729"/>
    </source>
</evidence>
<sequence>MQYSKVAILSAVAGSAVASYNSTVTDIATTVVTITSCEENKCTEVPVTTGLTTVTDVDTIYTTYCPLSTTEAPSSAPASSAPASSAAESKSTVAAESSAPASSAAESKSTVAAESSSAAVSSYEAGAGKLQVGAALVGAAALLL</sequence>
<protein>
    <submittedName>
        <fullName evidence="7">Uncharacterized protein</fullName>
    </submittedName>
</protein>
<name>A0A8H8DBC1_9ASCO</name>
<evidence type="ECO:0000313" key="7">
    <source>
        <dbReference type="EMBL" id="KAG5419674.1"/>
    </source>
</evidence>
<keyword evidence="5" id="KW-0325">Glycoprotein</keyword>
<gene>
    <name evidence="7" type="ORF">I9W82_001554</name>
</gene>
<keyword evidence="3" id="KW-0964">Secreted</keyword>
<reference evidence="7 8" key="1">
    <citation type="submission" date="2020-12" db="EMBL/GenBank/DDBJ databases">
        <title>Effect of drift, selection, and recombination on the evolution of hybrid genomes in Candida yeast pathogens.</title>
        <authorList>
            <person name="Mixao V."/>
            <person name="Ksiezopolska E."/>
            <person name="Saus E."/>
            <person name="Boekhout T."/>
            <person name="Gacser A."/>
            <person name="Gabaldon T."/>
        </authorList>
    </citation>
    <scope>NUCLEOTIDE SEQUENCE [LARGE SCALE GENOMIC DNA]</scope>
    <source>
        <strain evidence="7 8">BP57</strain>
    </source>
</reference>
<comment type="subcellular location">
    <subcellularLocation>
        <location evidence="1">Secreted</location>
        <location evidence="1">Cell wall</location>
    </subcellularLocation>
</comment>
<keyword evidence="2" id="KW-0134">Cell wall</keyword>
<dbReference type="Pfam" id="PF13928">
    <property type="entry name" value="Flocculin_t3"/>
    <property type="match status" value="1"/>
</dbReference>